<dbReference type="InterPro" id="IPR010394">
    <property type="entry name" value="5-nucleotidase"/>
</dbReference>
<dbReference type="AlphaFoldDB" id="H3A3Y9"/>
<dbReference type="Bgee" id="ENSLACG00000003877">
    <property type="expression patterns" value="Expressed in pelvic fin and 5 other cell types or tissues"/>
</dbReference>
<dbReference type="GO" id="GO:0005829">
    <property type="term" value="C:cytosol"/>
    <property type="evidence" value="ECO:0007669"/>
    <property type="project" value="TreeGrafter"/>
</dbReference>
<proteinExistence type="predicted"/>
<dbReference type="GO" id="GO:0008253">
    <property type="term" value="F:5'-nucleotidase activity"/>
    <property type="evidence" value="ECO:0007669"/>
    <property type="project" value="InterPro"/>
</dbReference>
<reference evidence="1" key="3">
    <citation type="submission" date="2025-09" db="UniProtKB">
        <authorList>
            <consortium name="Ensembl"/>
        </authorList>
    </citation>
    <scope>IDENTIFICATION</scope>
</reference>
<dbReference type="GeneTree" id="ENSGT00390000017767"/>
<dbReference type="Ensembl" id="ENSLACT00000004398.1">
    <property type="protein sequence ID" value="ENSLACP00000004360.1"/>
    <property type="gene ID" value="ENSLACG00000003877.1"/>
</dbReference>
<evidence type="ECO:0008006" key="3">
    <source>
        <dbReference type="Google" id="ProtNLM"/>
    </source>
</evidence>
<evidence type="ECO:0000313" key="2">
    <source>
        <dbReference type="Proteomes" id="UP000008672"/>
    </source>
</evidence>
<dbReference type="GO" id="GO:0009117">
    <property type="term" value="P:nucleotide metabolic process"/>
    <property type="evidence" value="ECO:0007669"/>
    <property type="project" value="InterPro"/>
</dbReference>
<dbReference type="Pfam" id="PF06189">
    <property type="entry name" value="5-nucleotidase"/>
    <property type="match status" value="1"/>
</dbReference>
<accession>H3A3Y9</accession>
<dbReference type="HOGENOM" id="CLU_060123_0_0_1"/>
<name>H3A3Y9_LATCH</name>
<dbReference type="PANTHER" id="PTHR31367:SF3">
    <property type="entry name" value="CYTOSOLIC 5'-NUCLEOTIDASE 1A"/>
    <property type="match status" value="1"/>
</dbReference>
<dbReference type="GO" id="GO:0046085">
    <property type="term" value="P:adenosine metabolic process"/>
    <property type="evidence" value="ECO:0007669"/>
    <property type="project" value="TreeGrafter"/>
</dbReference>
<dbReference type="Proteomes" id="UP000008672">
    <property type="component" value="Unassembled WGS sequence"/>
</dbReference>
<reference evidence="1" key="2">
    <citation type="submission" date="2025-08" db="UniProtKB">
        <authorList>
            <consortium name="Ensembl"/>
        </authorList>
    </citation>
    <scope>IDENTIFICATION</scope>
</reference>
<dbReference type="PANTHER" id="PTHR31367">
    <property type="entry name" value="CYTOSOLIC 5'-NUCLEOTIDASE 1 FAMILY MEMBER"/>
    <property type="match status" value="1"/>
</dbReference>
<dbReference type="EMBL" id="AFYH01151517">
    <property type="status" value="NOT_ANNOTATED_CDS"/>
    <property type="molecule type" value="Genomic_DNA"/>
</dbReference>
<dbReference type="EMBL" id="AFYH01151515">
    <property type="status" value="NOT_ANNOTATED_CDS"/>
    <property type="molecule type" value="Genomic_DNA"/>
</dbReference>
<dbReference type="STRING" id="7897.ENSLACP00000004360"/>
<dbReference type="GO" id="GO:0000287">
    <property type="term" value="F:magnesium ion binding"/>
    <property type="evidence" value="ECO:0007669"/>
    <property type="project" value="InterPro"/>
</dbReference>
<organism evidence="1 2">
    <name type="scientific">Latimeria chalumnae</name>
    <name type="common">Coelacanth</name>
    <dbReference type="NCBI Taxonomy" id="7897"/>
    <lineage>
        <taxon>Eukaryota</taxon>
        <taxon>Metazoa</taxon>
        <taxon>Chordata</taxon>
        <taxon>Craniata</taxon>
        <taxon>Vertebrata</taxon>
        <taxon>Euteleostomi</taxon>
        <taxon>Coelacanthiformes</taxon>
        <taxon>Coelacanthidae</taxon>
        <taxon>Latimeria</taxon>
    </lineage>
</organism>
<dbReference type="EMBL" id="AFYH01151516">
    <property type="status" value="NOT_ANNOTATED_CDS"/>
    <property type="molecule type" value="Genomic_DNA"/>
</dbReference>
<dbReference type="InParanoid" id="H3A3Y9"/>
<dbReference type="OMA" id="VNSAKHY"/>
<keyword evidence="2" id="KW-1185">Reference proteome</keyword>
<dbReference type="GO" id="GO:0000166">
    <property type="term" value="F:nucleotide binding"/>
    <property type="evidence" value="ECO:0007669"/>
    <property type="project" value="InterPro"/>
</dbReference>
<dbReference type="eggNOG" id="ENOG502SHEI">
    <property type="taxonomic scope" value="Eukaryota"/>
</dbReference>
<protein>
    <recommendedName>
        <fullName evidence="3">5'-nucleotidase, cytosolic IA</fullName>
    </recommendedName>
</protein>
<sequence length="319" mass="36337">GVRGFRASVCRKRLPRVPSKDTEDALVIAVSSRALFNMEKEHQLFLEKGKEAYVQYQIANEDNPLPEGTAFAFIKMSHKILSWIFMPRMRIFFNKSMPMIFNIVEQRACYKQRSALRTLCLDISRFCFVSDEDSTNYLKPNEVKLFLSADKTDVVNSLKKAFPPAHLILCFQDPSKTTLGSERDSEVTLTNLCRPRIQEPGFHCKIQFLQYKAFTNKNLTLGPLKNFAVHLGKLRKKFGYEGSPLATYLVTARSGWDTGLRIIRTLREWGLEVDEAFFMAGASKGPILSAIQPHIYFDDSLHNIQRAQDVGAPATLEPF</sequence>
<reference evidence="2" key="1">
    <citation type="submission" date="2011-08" db="EMBL/GenBank/DDBJ databases">
        <title>The draft genome of Latimeria chalumnae.</title>
        <authorList>
            <person name="Di Palma F."/>
            <person name="Alfoldi J."/>
            <person name="Johnson J."/>
            <person name="Berlin A."/>
            <person name="Gnerre S."/>
            <person name="Jaffe D."/>
            <person name="MacCallum I."/>
            <person name="Young S."/>
            <person name="Walker B.J."/>
            <person name="Lander E."/>
            <person name="Lindblad-Toh K."/>
        </authorList>
    </citation>
    <scope>NUCLEOTIDE SEQUENCE [LARGE SCALE GENOMIC DNA]</scope>
    <source>
        <strain evidence="2">Wild caught</strain>
    </source>
</reference>
<evidence type="ECO:0000313" key="1">
    <source>
        <dbReference type="Ensembl" id="ENSLACP00000004360.1"/>
    </source>
</evidence>